<evidence type="ECO:0000313" key="3">
    <source>
        <dbReference type="Proteomes" id="UP000199119"/>
    </source>
</evidence>
<reference evidence="3" key="1">
    <citation type="submission" date="2016-10" db="EMBL/GenBank/DDBJ databases">
        <authorList>
            <person name="Varghese N."/>
            <person name="Submissions S."/>
        </authorList>
    </citation>
    <scope>NUCLEOTIDE SEQUENCE [LARGE SCALE GENOMIC DNA]</scope>
    <source>
        <strain evidence="3">DSM 27981</strain>
    </source>
</reference>
<name>A0A1I2AQM4_9BURK</name>
<keyword evidence="2" id="KW-0687">Ribonucleoprotein</keyword>
<dbReference type="OrthoDB" id="359414at2"/>
<dbReference type="Proteomes" id="UP000199119">
    <property type="component" value="Unassembled WGS sequence"/>
</dbReference>
<feature type="domain" description="N-acetyltransferase" evidence="1">
    <location>
        <begin position="18"/>
        <end position="188"/>
    </location>
</feature>
<dbReference type="GO" id="GO:0005840">
    <property type="term" value="C:ribosome"/>
    <property type="evidence" value="ECO:0007669"/>
    <property type="project" value="UniProtKB-KW"/>
</dbReference>
<dbReference type="Pfam" id="PF00583">
    <property type="entry name" value="Acetyltransf_1"/>
    <property type="match status" value="1"/>
</dbReference>
<dbReference type="Gene3D" id="3.40.630.30">
    <property type="match status" value="1"/>
</dbReference>
<dbReference type="PROSITE" id="PS51186">
    <property type="entry name" value="GNAT"/>
    <property type="match status" value="1"/>
</dbReference>
<dbReference type="InterPro" id="IPR016181">
    <property type="entry name" value="Acyl_CoA_acyltransferase"/>
</dbReference>
<dbReference type="AlphaFoldDB" id="A0A1I2AQM4"/>
<keyword evidence="3" id="KW-1185">Reference proteome</keyword>
<protein>
    <submittedName>
        <fullName evidence="2">Ribosomal protein S18 acetylase RimI</fullName>
    </submittedName>
</protein>
<dbReference type="SUPFAM" id="SSF55729">
    <property type="entry name" value="Acyl-CoA N-acyltransferases (Nat)"/>
    <property type="match status" value="1"/>
</dbReference>
<evidence type="ECO:0000313" key="2">
    <source>
        <dbReference type="EMBL" id="SFE46304.1"/>
    </source>
</evidence>
<gene>
    <name evidence="2" type="ORF">SAMN04489711_102171</name>
</gene>
<accession>A0A1I2AQM4</accession>
<evidence type="ECO:0000259" key="1">
    <source>
        <dbReference type="PROSITE" id="PS51186"/>
    </source>
</evidence>
<keyword evidence="2" id="KW-0689">Ribosomal protein</keyword>
<organism evidence="2 3">
    <name type="scientific">Paracidovorax wautersii</name>
    <dbReference type="NCBI Taxonomy" id="1177982"/>
    <lineage>
        <taxon>Bacteria</taxon>
        <taxon>Pseudomonadati</taxon>
        <taxon>Pseudomonadota</taxon>
        <taxon>Betaproteobacteria</taxon>
        <taxon>Burkholderiales</taxon>
        <taxon>Comamonadaceae</taxon>
        <taxon>Paracidovorax</taxon>
    </lineage>
</organism>
<dbReference type="InterPro" id="IPR000182">
    <property type="entry name" value="GNAT_dom"/>
</dbReference>
<dbReference type="CDD" id="cd04301">
    <property type="entry name" value="NAT_SF"/>
    <property type="match status" value="1"/>
</dbReference>
<proteinExistence type="predicted"/>
<sequence length="189" mass="19875">MTDRHVSPIARGLPPPGLRLRPLRPADVPGLLAVQRTCYGDGLIEGEAVFARRLASAAQCSLALVRGPDGAEGPLVAYLAAYRSVLGHITPLQGDFCAVPGTADTLYLHDMAVLPAFHGQGLAQRLLAAAWQGARADGLRHAALVSVQGTQAYWARQGFDVRALAGAAQRQRLAGYGEGAVYMVREGPG</sequence>
<dbReference type="RefSeq" id="WP_092937624.1">
    <property type="nucleotide sequence ID" value="NZ_FONX01000002.1"/>
</dbReference>
<dbReference type="GO" id="GO:0016747">
    <property type="term" value="F:acyltransferase activity, transferring groups other than amino-acyl groups"/>
    <property type="evidence" value="ECO:0007669"/>
    <property type="project" value="InterPro"/>
</dbReference>
<dbReference type="STRING" id="1177982.SAMN04489711_102171"/>
<dbReference type="EMBL" id="FONX01000002">
    <property type="protein sequence ID" value="SFE46304.1"/>
    <property type="molecule type" value="Genomic_DNA"/>
</dbReference>